<organism evidence="8 9">
    <name type="scientific">Metarhizium album (strain ARSEF 1941)</name>
    <dbReference type="NCBI Taxonomy" id="1081103"/>
    <lineage>
        <taxon>Eukaryota</taxon>
        <taxon>Fungi</taxon>
        <taxon>Dikarya</taxon>
        <taxon>Ascomycota</taxon>
        <taxon>Pezizomycotina</taxon>
        <taxon>Sordariomycetes</taxon>
        <taxon>Hypocreomycetidae</taxon>
        <taxon>Hypocreales</taxon>
        <taxon>Clavicipitaceae</taxon>
        <taxon>Metarhizium</taxon>
    </lineage>
</organism>
<name>A0A0B2WXC4_METAS</name>
<keyword evidence="3" id="KW-0333">Golgi apparatus</keyword>
<keyword evidence="5" id="KW-0175">Coiled coil</keyword>
<evidence type="ECO:0000256" key="4">
    <source>
        <dbReference type="ARBA" id="ARBA00023136"/>
    </source>
</evidence>
<dbReference type="InterPro" id="IPR019465">
    <property type="entry name" value="Cog5"/>
</dbReference>
<keyword evidence="9" id="KW-1185">Reference proteome</keyword>
<feature type="domain" description="Conserved oligomeric Golgi complex subunit 5 helical" evidence="7">
    <location>
        <begin position="196"/>
        <end position="401"/>
    </location>
</feature>
<accession>A0A0B2WXC4</accession>
<feature type="domain" description="Conserved oligomeric Golgi complex subunit 5 N-terminal" evidence="6">
    <location>
        <begin position="19"/>
        <end position="151"/>
    </location>
</feature>
<evidence type="ECO:0000256" key="1">
    <source>
        <dbReference type="ARBA" id="ARBA00004395"/>
    </source>
</evidence>
<dbReference type="RefSeq" id="XP_040678586.1">
    <property type="nucleotide sequence ID" value="XM_040823333.1"/>
</dbReference>
<evidence type="ECO:0000256" key="5">
    <source>
        <dbReference type="SAM" id="Coils"/>
    </source>
</evidence>
<evidence type="ECO:0000313" key="9">
    <source>
        <dbReference type="Proteomes" id="UP000030816"/>
    </source>
</evidence>
<evidence type="ECO:0000256" key="2">
    <source>
        <dbReference type="ARBA" id="ARBA00020974"/>
    </source>
</evidence>
<dbReference type="OrthoDB" id="18786at2759"/>
<feature type="coiled-coil region" evidence="5">
    <location>
        <begin position="93"/>
        <end position="127"/>
    </location>
</feature>
<dbReference type="GO" id="GO:0000139">
    <property type="term" value="C:Golgi membrane"/>
    <property type="evidence" value="ECO:0007669"/>
    <property type="project" value="UniProtKB-SubCell"/>
</dbReference>
<dbReference type="STRING" id="1081103.A0A0B2WXC4"/>
<dbReference type="GeneID" id="63738990"/>
<dbReference type="InterPro" id="IPR048485">
    <property type="entry name" value="COG5_helical"/>
</dbReference>
<dbReference type="AlphaFoldDB" id="A0A0B2WXC4"/>
<evidence type="ECO:0000259" key="7">
    <source>
        <dbReference type="Pfam" id="PF20649"/>
    </source>
</evidence>
<comment type="subcellular location">
    <subcellularLocation>
        <location evidence="1">Golgi apparatus membrane</location>
        <topology evidence="1">Peripheral membrane protein</topology>
    </subcellularLocation>
</comment>
<protein>
    <recommendedName>
        <fullName evidence="2">Conserved oligomeric Golgi complex subunit 5</fullName>
    </recommendedName>
</protein>
<gene>
    <name evidence="8" type="ORF">MAM_04535</name>
</gene>
<dbReference type="Pfam" id="PF20649">
    <property type="entry name" value="COG5_C"/>
    <property type="match status" value="1"/>
</dbReference>
<dbReference type="Pfam" id="PF10392">
    <property type="entry name" value="COG5_N"/>
    <property type="match status" value="1"/>
</dbReference>
<evidence type="ECO:0000256" key="3">
    <source>
        <dbReference type="ARBA" id="ARBA00023034"/>
    </source>
</evidence>
<dbReference type="GO" id="GO:0017119">
    <property type="term" value="C:Golgi transport complex"/>
    <property type="evidence" value="ECO:0007669"/>
    <property type="project" value="InterPro"/>
</dbReference>
<dbReference type="HOGENOM" id="CLU_030042_0_0_1"/>
<proteinExistence type="predicted"/>
<dbReference type="GO" id="GO:0006891">
    <property type="term" value="P:intra-Golgi vesicle-mediated transport"/>
    <property type="evidence" value="ECO:0007669"/>
    <property type="project" value="InterPro"/>
</dbReference>
<comment type="caution">
    <text evidence="8">The sequence shown here is derived from an EMBL/GenBank/DDBJ whole genome shotgun (WGS) entry which is preliminary data.</text>
</comment>
<dbReference type="PANTHER" id="PTHR13228">
    <property type="entry name" value="CONSERVED OLIGOMERIC GOLGI COMPLEX COMPONENT 5"/>
    <property type="match status" value="1"/>
</dbReference>
<dbReference type="InterPro" id="IPR049176">
    <property type="entry name" value="COG5_N"/>
</dbReference>
<reference evidence="8 9" key="1">
    <citation type="journal article" date="2014" name="Proc. Natl. Acad. Sci. U.S.A.">
        <title>Trajectory and genomic determinants of fungal-pathogen speciation and host adaptation.</title>
        <authorList>
            <person name="Hu X."/>
            <person name="Xiao G."/>
            <person name="Zheng P."/>
            <person name="Shang Y."/>
            <person name="Su Y."/>
            <person name="Zhang X."/>
            <person name="Liu X."/>
            <person name="Zhan S."/>
            <person name="St Leger R.J."/>
            <person name="Wang C."/>
        </authorList>
    </citation>
    <scope>NUCLEOTIDE SEQUENCE [LARGE SCALE GENOMIC DNA]</scope>
    <source>
        <strain evidence="8 9">ARSEF 1941</strain>
    </source>
</reference>
<dbReference type="EMBL" id="AZHE01000010">
    <property type="protein sequence ID" value="KHN97520.1"/>
    <property type="molecule type" value="Genomic_DNA"/>
</dbReference>
<keyword evidence="4" id="KW-0472">Membrane</keyword>
<evidence type="ECO:0000313" key="8">
    <source>
        <dbReference type="EMBL" id="KHN97520.1"/>
    </source>
</evidence>
<dbReference type="Proteomes" id="UP000030816">
    <property type="component" value="Unassembled WGS sequence"/>
</dbReference>
<dbReference type="PANTHER" id="PTHR13228:SF3">
    <property type="entry name" value="CONSERVED OLIGOMERIC GOLGI COMPLEX SUBUNIT 5"/>
    <property type="match status" value="1"/>
</dbReference>
<evidence type="ECO:0000259" key="6">
    <source>
        <dbReference type="Pfam" id="PF10392"/>
    </source>
</evidence>
<sequence length="442" mass="47985">MAAEPSTIEPDEPSYIDYEAFLSPDFSAAQFANALVVSTNNANDTPLDLSTPLSRVLFDAQEVDSHIDLLTTRSAVPLLEYTRAQNEASKRIVSELDTQIKSLDDSYKQLEKEVIDKHAEADQVRQVALRLWETLRLGRSVGRCLQLGRQLEVQQSELGGLGGKEDDGALVRCSYTILSLREVLEADGPDEEGHGLGKVDAIRTLQDAVVSPIERSVRETAERLVREFSISGSTTFAQGEEAKARLGAAMAALYLLSPTYGVKADRWSPRLLLAALDNYIRVSLQTSITSLSRSLGQLPSLDRALSEATSKCQNIVALEIILHANKPPAHPLLAASPTHKQPSLIQPLLAHLETGSLASYFWRTIAGSLASRVQDIVNRGGVVARSLKSNKTNVGDAIRQAVIKGSQPPGAFATGRNKEKAAEASWDREIAVMVGSVTNNLR</sequence>